<keyword evidence="1" id="KW-0479">Metal-binding</keyword>
<gene>
    <name evidence="3" type="ORF">HU200_054949</name>
</gene>
<dbReference type="InterPro" id="IPR011011">
    <property type="entry name" value="Znf_FYVE_PHD"/>
</dbReference>
<sequence>MGNFVSVPVGGEEPQDKKELAEVRCFTCKDGGDGLCVCDFENCFKSYHPLCAGKDDGFLSDEKFICVNLMVLIRGPNFDFLQIGTNVSTAEEVLIFQCICCPLHSVCNDCIGHVQFVQLGKQNKGLLEKQGHGVAAPAIVIC</sequence>
<dbReference type="SUPFAM" id="SSF57903">
    <property type="entry name" value="FYVE/PHD zinc finger"/>
    <property type="match status" value="1"/>
</dbReference>
<dbReference type="GO" id="GO:0008270">
    <property type="term" value="F:zinc ion binding"/>
    <property type="evidence" value="ECO:0007669"/>
    <property type="project" value="UniProtKB-KW"/>
</dbReference>
<reference evidence="3" key="1">
    <citation type="submission" date="2020-07" db="EMBL/GenBank/DDBJ databases">
        <title>Genome sequence and genetic diversity analysis of an under-domesticated orphan crop, white fonio (Digitaria exilis).</title>
        <authorList>
            <person name="Bennetzen J.L."/>
            <person name="Chen S."/>
            <person name="Ma X."/>
            <person name="Wang X."/>
            <person name="Yssel A.E.J."/>
            <person name="Chaluvadi S.R."/>
            <person name="Johnson M."/>
            <person name="Gangashetty P."/>
            <person name="Hamidou F."/>
            <person name="Sanogo M.D."/>
            <person name="Zwaenepoel A."/>
            <person name="Wallace J."/>
            <person name="Van De Peer Y."/>
            <person name="Van Deynze A."/>
        </authorList>
    </citation>
    <scope>NUCLEOTIDE SEQUENCE</scope>
    <source>
        <tissue evidence="3">Leaves</tissue>
    </source>
</reference>
<dbReference type="InterPro" id="IPR013083">
    <property type="entry name" value="Znf_RING/FYVE/PHD"/>
</dbReference>
<organism evidence="3 4">
    <name type="scientific">Digitaria exilis</name>
    <dbReference type="NCBI Taxonomy" id="1010633"/>
    <lineage>
        <taxon>Eukaryota</taxon>
        <taxon>Viridiplantae</taxon>
        <taxon>Streptophyta</taxon>
        <taxon>Embryophyta</taxon>
        <taxon>Tracheophyta</taxon>
        <taxon>Spermatophyta</taxon>
        <taxon>Magnoliopsida</taxon>
        <taxon>Liliopsida</taxon>
        <taxon>Poales</taxon>
        <taxon>Poaceae</taxon>
        <taxon>PACMAD clade</taxon>
        <taxon>Panicoideae</taxon>
        <taxon>Panicodae</taxon>
        <taxon>Paniceae</taxon>
        <taxon>Anthephorinae</taxon>
        <taxon>Digitaria</taxon>
    </lineage>
</organism>
<dbReference type="EMBL" id="JACEFO010002354">
    <property type="protein sequence ID" value="KAF8664042.1"/>
    <property type="molecule type" value="Genomic_DNA"/>
</dbReference>
<accession>A0A835E240</accession>
<proteinExistence type="predicted"/>
<comment type="caution">
    <text evidence="3">The sequence shown here is derived from an EMBL/GenBank/DDBJ whole genome shotgun (WGS) entry which is preliminary data.</text>
</comment>
<dbReference type="Gene3D" id="3.30.40.10">
    <property type="entry name" value="Zinc/RING finger domain, C3HC4 (zinc finger)"/>
    <property type="match status" value="1"/>
</dbReference>
<evidence type="ECO:0000256" key="1">
    <source>
        <dbReference type="ARBA" id="ARBA00022771"/>
    </source>
</evidence>
<keyword evidence="4" id="KW-1185">Reference proteome</keyword>
<dbReference type="OrthoDB" id="1870062at2759"/>
<evidence type="ECO:0000313" key="3">
    <source>
        <dbReference type="EMBL" id="KAF8664042.1"/>
    </source>
</evidence>
<keyword evidence="2" id="KW-0862">Zinc</keyword>
<keyword evidence="1" id="KW-0863">Zinc-finger</keyword>
<protein>
    <submittedName>
        <fullName evidence="3">Uncharacterized protein</fullName>
    </submittedName>
</protein>
<evidence type="ECO:0000256" key="2">
    <source>
        <dbReference type="ARBA" id="ARBA00022833"/>
    </source>
</evidence>
<name>A0A835E240_9POAL</name>
<evidence type="ECO:0000313" key="4">
    <source>
        <dbReference type="Proteomes" id="UP000636709"/>
    </source>
</evidence>
<dbReference type="Proteomes" id="UP000636709">
    <property type="component" value="Unassembled WGS sequence"/>
</dbReference>
<dbReference type="AlphaFoldDB" id="A0A835E240"/>